<gene>
    <name evidence="2" type="primary">Efcab12</name>
    <name evidence="2" type="ORF">FREMAG_R01608</name>
</gene>
<proteinExistence type="predicted"/>
<accession>A0A850W123</accession>
<sequence>PQEEEGSLSSPETTSDTEEGPEAAEAWIQARRQFRTELESLGDIEKWLAQKPSLSNQEERCWQRIKARRAGSRAAVKSAVTDSLDPSPPKSSQPLKKSGIPLVCAPYPRALVTLHDLLHKQKLRMVSVFKKAGMDGRKIRRADFIRVIRETKVPISNKDLEDVVIFLTSSKPGNFISPEDLIDCQNQWLQMRIEQSQETKTATCKTATCPPSAGGTAEHMKPHPPTKPERKLIHLEVPPVNTEPEQRHLSCDEMEEIGKLSRERRRWEKNKDSPIERKEKCRMVRSGDGPVDEHCLPTTVETDLGELVDRYRRNAVMSYLKSSKLCKERDVHITETTLQKALLHPGDKIIKEGEDIRKIRQPGGYYSTGRADAPSPGSTSRSGTASGSQAKEAENRHLQRNKMQKSSDNNFWPGHLLDKLCLYFPEKQHDRAHALFSYVHPTKPAYCVI</sequence>
<comment type="caution">
    <text evidence="2">The sequence shown here is derived from an EMBL/GenBank/DDBJ whole genome shotgun (WGS) entry which is preliminary data.</text>
</comment>
<dbReference type="Proteomes" id="UP000632118">
    <property type="component" value="Unassembled WGS sequence"/>
</dbReference>
<organism evidence="2 3">
    <name type="scientific">Fregata magnificens</name>
    <name type="common">Magnificent frigatebird</name>
    <dbReference type="NCBI Taxonomy" id="37042"/>
    <lineage>
        <taxon>Eukaryota</taxon>
        <taxon>Metazoa</taxon>
        <taxon>Chordata</taxon>
        <taxon>Craniata</taxon>
        <taxon>Vertebrata</taxon>
        <taxon>Euteleostomi</taxon>
        <taxon>Archelosauria</taxon>
        <taxon>Archosauria</taxon>
        <taxon>Dinosauria</taxon>
        <taxon>Saurischia</taxon>
        <taxon>Theropoda</taxon>
        <taxon>Coelurosauria</taxon>
        <taxon>Aves</taxon>
        <taxon>Neognathae</taxon>
        <taxon>Neoaves</taxon>
        <taxon>Aequornithes</taxon>
        <taxon>Suliformes</taxon>
        <taxon>Fregatidae</taxon>
        <taxon>Fregata</taxon>
    </lineage>
</organism>
<protein>
    <submittedName>
        <fullName evidence="2">EFC12 protein</fullName>
    </submittedName>
</protein>
<evidence type="ECO:0000313" key="2">
    <source>
        <dbReference type="EMBL" id="NWH50147.1"/>
    </source>
</evidence>
<feature type="region of interest" description="Disordered" evidence="1">
    <location>
        <begin position="73"/>
        <end position="98"/>
    </location>
</feature>
<feature type="region of interest" description="Disordered" evidence="1">
    <location>
        <begin position="1"/>
        <end position="26"/>
    </location>
</feature>
<feature type="compositionally biased region" description="Low complexity" evidence="1">
    <location>
        <begin position="373"/>
        <end position="388"/>
    </location>
</feature>
<dbReference type="InterPro" id="IPR042847">
    <property type="entry name" value="EFC12"/>
</dbReference>
<name>A0A850W123_FREMA</name>
<dbReference type="AlphaFoldDB" id="A0A850W123"/>
<feature type="region of interest" description="Disordered" evidence="1">
    <location>
        <begin position="202"/>
        <end position="229"/>
    </location>
</feature>
<feature type="region of interest" description="Disordered" evidence="1">
    <location>
        <begin position="360"/>
        <end position="409"/>
    </location>
</feature>
<evidence type="ECO:0000313" key="3">
    <source>
        <dbReference type="Proteomes" id="UP000632118"/>
    </source>
</evidence>
<feature type="non-terminal residue" evidence="2">
    <location>
        <position position="449"/>
    </location>
</feature>
<feature type="non-terminal residue" evidence="2">
    <location>
        <position position="1"/>
    </location>
</feature>
<reference evidence="2" key="1">
    <citation type="submission" date="2019-09" db="EMBL/GenBank/DDBJ databases">
        <title>Bird 10,000 Genomes (B10K) Project - Family phase.</title>
        <authorList>
            <person name="Zhang G."/>
        </authorList>
    </citation>
    <scope>NUCLEOTIDE SEQUENCE</scope>
    <source>
        <strain evidence="2">B10K-DU-002-48</strain>
        <tissue evidence="2">Muscle</tissue>
    </source>
</reference>
<feature type="compositionally biased region" description="Basic and acidic residues" evidence="1">
    <location>
        <begin position="218"/>
        <end position="229"/>
    </location>
</feature>
<dbReference type="OrthoDB" id="125906at2759"/>
<dbReference type="PANTHER" id="PTHR47225:SF1">
    <property type="entry name" value="EF-HAND CALCIUM-BINDING DOMAIN-CONTAINING PROTEIN 12"/>
    <property type="match status" value="1"/>
</dbReference>
<feature type="compositionally biased region" description="Low complexity" evidence="1">
    <location>
        <begin position="202"/>
        <end position="211"/>
    </location>
</feature>
<dbReference type="EMBL" id="WAAD01024676">
    <property type="protein sequence ID" value="NWH50147.1"/>
    <property type="molecule type" value="Genomic_DNA"/>
</dbReference>
<keyword evidence="3" id="KW-1185">Reference proteome</keyword>
<evidence type="ECO:0000256" key="1">
    <source>
        <dbReference type="SAM" id="MobiDB-lite"/>
    </source>
</evidence>
<dbReference type="PANTHER" id="PTHR47225">
    <property type="entry name" value="EF-HAND CALCIUM-BINDING DOMAIN-CONTAINING PROTEIN 12"/>
    <property type="match status" value="1"/>
</dbReference>